<sequence length="362" mass="37618">MNTVGIVGVGLIGGSIGRALRETGVKVLGFDNNPERLLEAQSLGALDSTVPSVVDLAAMVDILVIAAPVGFIADIAIESLDAGAPVVTDVGSVKAPIIDAIESLRPDLAFKFVGGHPMAGSEREGLAGSDPGLFIGATWVLTPTPTTDVESFSVVRELVSKLGAQLLVVPPVEHDALVAMVSHLPQLAASTLMDVAVSSDDDQTNLLRLAAGGFRDMTRIASSHPDIWPDICLANRQAIMNALDEYATGIARVRKLIADGNQPELLELFKRARHARRGLLPVTASGEDMIEMLVPIPDRPGVLAEITTLAGSLNINIVDLQISHSAEGGGGVLSLVVSASQASSLESALESTGHTSSRSVIS</sequence>
<dbReference type="InterPro" id="IPR046826">
    <property type="entry name" value="PDH_N"/>
</dbReference>
<comment type="pathway">
    <text evidence="1">Amino-acid biosynthesis; L-tyrosine biosynthesis; (4-hydroxyphenyl)pyruvate from prephenate (NAD(+) route): step 1/1.</text>
</comment>
<organism evidence="11">
    <name type="scientific">freshwater metagenome</name>
    <dbReference type="NCBI Taxonomy" id="449393"/>
    <lineage>
        <taxon>unclassified sequences</taxon>
        <taxon>metagenomes</taxon>
        <taxon>ecological metagenomes</taxon>
    </lineage>
</organism>
<dbReference type="GO" id="GO:0008977">
    <property type="term" value="F:prephenate dehydrogenase (NAD+) activity"/>
    <property type="evidence" value="ECO:0007669"/>
    <property type="project" value="UniProtKB-EC"/>
</dbReference>
<dbReference type="InterPro" id="IPR008927">
    <property type="entry name" value="6-PGluconate_DH-like_C_sf"/>
</dbReference>
<dbReference type="PANTHER" id="PTHR21363:SF0">
    <property type="entry name" value="PREPHENATE DEHYDROGENASE [NADP(+)]"/>
    <property type="match status" value="1"/>
</dbReference>
<keyword evidence="4" id="KW-0827">Tyrosine biosynthesis</keyword>
<dbReference type="SUPFAM" id="SSF48179">
    <property type="entry name" value="6-phosphogluconate dehydrogenase C-terminal domain-like"/>
    <property type="match status" value="1"/>
</dbReference>
<dbReference type="AlphaFoldDB" id="A0A6J7H8N8"/>
<keyword evidence="6" id="KW-0520">NAD</keyword>
<dbReference type="Gene3D" id="1.10.3660.10">
    <property type="entry name" value="6-phosphogluconate dehydrogenase C-terminal like domain"/>
    <property type="match status" value="1"/>
</dbReference>
<feature type="domain" description="ACT" evidence="10">
    <location>
        <begin position="291"/>
        <end position="362"/>
    </location>
</feature>
<protein>
    <recommendedName>
        <fullName evidence="3">Prephenate dehydrogenase</fullName>
        <ecNumber evidence="2">1.3.1.12</ecNumber>
    </recommendedName>
</protein>
<dbReference type="Pfam" id="PF20463">
    <property type="entry name" value="PDH_C"/>
    <property type="match status" value="1"/>
</dbReference>
<evidence type="ECO:0000256" key="1">
    <source>
        <dbReference type="ARBA" id="ARBA00005067"/>
    </source>
</evidence>
<dbReference type="PANTHER" id="PTHR21363">
    <property type="entry name" value="PREPHENATE DEHYDROGENASE"/>
    <property type="match status" value="1"/>
</dbReference>
<dbReference type="UniPathway" id="UPA00122">
    <property type="reaction ID" value="UER00961"/>
</dbReference>
<dbReference type="EMBL" id="CAFBMM010000097">
    <property type="protein sequence ID" value="CAB4915974.1"/>
    <property type="molecule type" value="Genomic_DNA"/>
</dbReference>
<dbReference type="PROSITE" id="PS51176">
    <property type="entry name" value="PDH_ADH"/>
    <property type="match status" value="1"/>
</dbReference>
<evidence type="ECO:0000256" key="3">
    <source>
        <dbReference type="ARBA" id="ARBA00016891"/>
    </source>
</evidence>
<dbReference type="GO" id="GO:0070403">
    <property type="term" value="F:NAD+ binding"/>
    <property type="evidence" value="ECO:0007669"/>
    <property type="project" value="InterPro"/>
</dbReference>
<comment type="catalytic activity">
    <reaction evidence="8">
        <text>prephenate + NAD(+) = 3-(4-hydroxyphenyl)pyruvate + CO2 + NADH</text>
        <dbReference type="Rhea" id="RHEA:13869"/>
        <dbReference type="ChEBI" id="CHEBI:16526"/>
        <dbReference type="ChEBI" id="CHEBI:29934"/>
        <dbReference type="ChEBI" id="CHEBI:36242"/>
        <dbReference type="ChEBI" id="CHEBI:57540"/>
        <dbReference type="ChEBI" id="CHEBI:57945"/>
        <dbReference type="EC" id="1.3.1.12"/>
    </reaction>
</comment>
<accession>A0A6J7H8N8</accession>
<dbReference type="GO" id="GO:0006571">
    <property type="term" value="P:tyrosine biosynthetic process"/>
    <property type="evidence" value="ECO:0007669"/>
    <property type="project" value="UniProtKB-UniPathway"/>
</dbReference>
<dbReference type="EC" id="1.3.1.12" evidence="2"/>
<dbReference type="Pfam" id="PF02153">
    <property type="entry name" value="PDH_N"/>
    <property type="match status" value="1"/>
</dbReference>
<proteinExistence type="predicted"/>
<dbReference type="PROSITE" id="PS51671">
    <property type="entry name" value="ACT"/>
    <property type="match status" value="1"/>
</dbReference>
<evidence type="ECO:0000256" key="5">
    <source>
        <dbReference type="ARBA" id="ARBA00023002"/>
    </source>
</evidence>
<evidence type="ECO:0000256" key="6">
    <source>
        <dbReference type="ARBA" id="ARBA00023027"/>
    </source>
</evidence>
<dbReference type="EMBL" id="CAFBOF010000020">
    <property type="protein sequence ID" value="CAB4978823.1"/>
    <property type="molecule type" value="Genomic_DNA"/>
</dbReference>
<dbReference type="InterPro" id="IPR002912">
    <property type="entry name" value="ACT_dom"/>
</dbReference>
<dbReference type="SUPFAM" id="SSF55021">
    <property type="entry name" value="ACT-like"/>
    <property type="match status" value="1"/>
</dbReference>
<evidence type="ECO:0000256" key="4">
    <source>
        <dbReference type="ARBA" id="ARBA00022498"/>
    </source>
</evidence>
<evidence type="ECO:0000313" key="12">
    <source>
        <dbReference type="EMBL" id="CAB4978823.1"/>
    </source>
</evidence>
<dbReference type="FunFam" id="1.10.3660.10:FF:000003">
    <property type="entry name" value="Prephenate dehydrogenase"/>
    <property type="match status" value="1"/>
</dbReference>
<evidence type="ECO:0000256" key="2">
    <source>
        <dbReference type="ARBA" id="ARBA00012068"/>
    </source>
</evidence>
<dbReference type="GO" id="GO:0004665">
    <property type="term" value="F:prephenate dehydrogenase (NADP+) activity"/>
    <property type="evidence" value="ECO:0007669"/>
    <property type="project" value="InterPro"/>
</dbReference>
<keyword evidence="5" id="KW-0560">Oxidoreductase</keyword>
<name>A0A6J7H8N8_9ZZZZ</name>
<evidence type="ECO:0000256" key="7">
    <source>
        <dbReference type="ARBA" id="ARBA00023141"/>
    </source>
</evidence>
<keyword evidence="7" id="KW-0057">Aromatic amino acid biosynthesis</keyword>
<evidence type="ECO:0000259" key="9">
    <source>
        <dbReference type="PROSITE" id="PS51176"/>
    </source>
</evidence>
<dbReference type="SUPFAM" id="SSF51735">
    <property type="entry name" value="NAD(P)-binding Rossmann-fold domains"/>
    <property type="match status" value="1"/>
</dbReference>
<keyword evidence="7" id="KW-0028">Amino-acid biosynthesis</keyword>
<dbReference type="InterPro" id="IPR045865">
    <property type="entry name" value="ACT-like_dom_sf"/>
</dbReference>
<dbReference type="InterPro" id="IPR003099">
    <property type="entry name" value="Prephen_DH"/>
</dbReference>
<dbReference type="InterPro" id="IPR036291">
    <property type="entry name" value="NAD(P)-bd_dom_sf"/>
</dbReference>
<feature type="domain" description="Prephenate/arogenate dehydrogenase" evidence="9">
    <location>
        <begin position="2"/>
        <end position="287"/>
    </location>
</feature>
<dbReference type="InterPro" id="IPR046825">
    <property type="entry name" value="PDH_C"/>
</dbReference>
<dbReference type="Gene3D" id="3.30.70.260">
    <property type="match status" value="1"/>
</dbReference>
<gene>
    <name evidence="11" type="ORF">UFOPK3605_01413</name>
    <name evidence="12" type="ORF">UFOPK3897_00980</name>
</gene>
<dbReference type="Gene3D" id="3.40.50.720">
    <property type="entry name" value="NAD(P)-binding Rossmann-like Domain"/>
    <property type="match status" value="1"/>
</dbReference>
<evidence type="ECO:0000256" key="8">
    <source>
        <dbReference type="ARBA" id="ARBA00049260"/>
    </source>
</evidence>
<evidence type="ECO:0000259" key="10">
    <source>
        <dbReference type="PROSITE" id="PS51671"/>
    </source>
</evidence>
<reference evidence="11" key="1">
    <citation type="submission" date="2020-05" db="EMBL/GenBank/DDBJ databases">
        <authorList>
            <person name="Chiriac C."/>
            <person name="Salcher M."/>
            <person name="Ghai R."/>
            <person name="Kavagutti S V."/>
        </authorList>
    </citation>
    <scope>NUCLEOTIDE SEQUENCE</scope>
</reference>
<evidence type="ECO:0000313" key="11">
    <source>
        <dbReference type="EMBL" id="CAB4915974.1"/>
    </source>
</evidence>
<dbReference type="InterPro" id="IPR050812">
    <property type="entry name" value="Preph/Arog_dehydrog"/>
</dbReference>